<sequence>MKRLLFILILTTVAYSGFGQKLPANLTDKDSILVTGKILGFKRGEHESFVKIITFDVSGNRDNHAFQVASDGSFEGLVFQPFAGDIELNYGDGYVSAVAKPGGHLQLEIDTQKLGKERSYTDAFVCKGEFAGFNHLFLQFQNELRRKDFATQANPGDKRLSDSDFASLRLKLLKEQLALLDTFIGNSKVQNEDFGKWQKNQLTYMAAREILLHPFFGKVNETISHETLQSLIGSIPIENAEAFNNSAYYEFLNRLSYGYLIMLAINPEYAVLKEENGNSPVTGSLPLIDKVSDGLVKQLMYYNVYASQFDARARANVVAGAVFSAVIDNPVLQNKFEKLSASINKGFPSFHIISQIRESKASDSLKVNLIRIFEKLQGTSVFIDFWGDWCAPCMMEMPGYPKLISAFEGKPIKFVFFSVKTKEQGVQRVKEKYKINGDFINLTNDEAAILNNVFKFHSYPSHFVVNSEGYVVGSHVKRVEEIGKILSI</sequence>
<evidence type="ECO:0000256" key="1">
    <source>
        <dbReference type="ARBA" id="ARBA00023284"/>
    </source>
</evidence>
<dbReference type="SUPFAM" id="SSF52833">
    <property type="entry name" value="Thioredoxin-like"/>
    <property type="match status" value="1"/>
</dbReference>
<dbReference type="Pfam" id="PF13905">
    <property type="entry name" value="Thioredoxin_8"/>
    <property type="match status" value="1"/>
</dbReference>
<dbReference type="InterPro" id="IPR012336">
    <property type="entry name" value="Thioredoxin-like_fold"/>
</dbReference>
<dbReference type="InterPro" id="IPR017937">
    <property type="entry name" value="Thioredoxin_CS"/>
</dbReference>
<dbReference type="InterPro" id="IPR013766">
    <property type="entry name" value="Thioredoxin_domain"/>
</dbReference>
<gene>
    <name evidence="3" type="ORF">DSL64_23905</name>
</gene>
<dbReference type="PROSITE" id="PS00430">
    <property type="entry name" value="TONB_DEPENDENT_REC_1"/>
    <property type="match status" value="1"/>
</dbReference>
<dbReference type="AlphaFoldDB" id="A0A3D8Y4U2"/>
<dbReference type="RefSeq" id="WP_115833478.1">
    <property type="nucleotide sequence ID" value="NZ_QNUL01000028.1"/>
</dbReference>
<dbReference type="PROSITE" id="PS00194">
    <property type="entry name" value="THIOREDOXIN_1"/>
    <property type="match status" value="1"/>
</dbReference>
<reference evidence="3 4" key="1">
    <citation type="submission" date="2018-07" db="EMBL/GenBank/DDBJ databases">
        <title>Dyadobacter roseus sp. nov., isolated from rose rhizosphere soil.</title>
        <authorList>
            <person name="Chen L."/>
        </authorList>
    </citation>
    <scope>NUCLEOTIDE SEQUENCE [LARGE SCALE GENOMIC DNA]</scope>
    <source>
        <strain evidence="3 4">RS19</strain>
    </source>
</reference>
<keyword evidence="1" id="KW-0676">Redox-active center</keyword>
<keyword evidence="4" id="KW-1185">Reference proteome</keyword>
<dbReference type="OrthoDB" id="6399635at2"/>
<evidence type="ECO:0000313" key="4">
    <source>
        <dbReference type="Proteomes" id="UP000256373"/>
    </source>
</evidence>
<dbReference type="PROSITE" id="PS51352">
    <property type="entry name" value="THIOREDOXIN_2"/>
    <property type="match status" value="1"/>
</dbReference>
<dbReference type="PANTHER" id="PTHR42852">
    <property type="entry name" value="THIOL:DISULFIDE INTERCHANGE PROTEIN DSBE"/>
    <property type="match status" value="1"/>
</dbReference>
<organism evidence="3 4">
    <name type="scientific">Dyadobacter luteus</name>
    <dbReference type="NCBI Taxonomy" id="2259619"/>
    <lineage>
        <taxon>Bacteria</taxon>
        <taxon>Pseudomonadati</taxon>
        <taxon>Bacteroidota</taxon>
        <taxon>Cytophagia</taxon>
        <taxon>Cytophagales</taxon>
        <taxon>Spirosomataceae</taxon>
        <taxon>Dyadobacter</taxon>
    </lineage>
</organism>
<feature type="domain" description="Thioredoxin" evidence="2">
    <location>
        <begin position="341"/>
        <end position="488"/>
    </location>
</feature>
<dbReference type="CDD" id="cd02966">
    <property type="entry name" value="TlpA_like_family"/>
    <property type="match status" value="1"/>
</dbReference>
<protein>
    <recommendedName>
        <fullName evidence="2">Thioredoxin domain-containing protein</fullName>
    </recommendedName>
</protein>
<proteinExistence type="predicted"/>
<evidence type="ECO:0000313" key="3">
    <source>
        <dbReference type="EMBL" id="REA57401.1"/>
    </source>
</evidence>
<dbReference type="InterPro" id="IPR036249">
    <property type="entry name" value="Thioredoxin-like_sf"/>
</dbReference>
<dbReference type="EMBL" id="QNUL01000028">
    <property type="protein sequence ID" value="REA57401.1"/>
    <property type="molecule type" value="Genomic_DNA"/>
</dbReference>
<accession>A0A3D8Y4U2</accession>
<name>A0A3D8Y4U2_9BACT</name>
<dbReference type="PANTHER" id="PTHR42852:SF13">
    <property type="entry name" value="PROTEIN DIPZ"/>
    <property type="match status" value="1"/>
</dbReference>
<dbReference type="Proteomes" id="UP000256373">
    <property type="component" value="Unassembled WGS sequence"/>
</dbReference>
<dbReference type="InterPro" id="IPR010916">
    <property type="entry name" value="TonB_box_CS"/>
</dbReference>
<dbReference type="Gene3D" id="3.40.30.10">
    <property type="entry name" value="Glutaredoxin"/>
    <property type="match status" value="1"/>
</dbReference>
<evidence type="ECO:0000259" key="2">
    <source>
        <dbReference type="PROSITE" id="PS51352"/>
    </source>
</evidence>
<dbReference type="InterPro" id="IPR050553">
    <property type="entry name" value="Thioredoxin_ResA/DsbE_sf"/>
</dbReference>
<comment type="caution">
    <text evidence="3">The sequence shown here is derived from an EMBL/GenBank/DDBJ whole genome shotgun (WGS) entry which is preliminary data.</text>
</comment>